<comment type="caution">
    <text evidence="1">The sequence shown here is derived from an EMBL/GenBank/DDBJ whole genome shotgun (WGS) entry which is preliminary data.</text>
</comment>
<dbReference type="EMBL" id="JAGGMR010000001">
    <property type="protein sequence ID" value="MBP2192501.1"/>
    <property type="molecule type" value="Genomic_DNA"/>
</dbReference>
<gene>
    <name evidence="1" type="ORF">BJ987_005402</name>
</gene>
<organism evidence="1 2">
    <name type="scientific">Nocardia goodfellowii</name>
    <dbReference type="NCBI Taxonomy" id="882446"/>
    <lineage>
        <taxon>Bacteria</taxon>
        <taxon>Bacillati</taxon>
        <taxon>Actinomycetota</taxon>
        <taxon>Actinomycetes</taxon>
        <taxon>Mycobacteriales</taxon>
        <taxon>Nocardiaceae</taxon>
        <taxon>Nocardia</taxon>
    </lineage>
</organism>
<accession>A0ABS4QLB1</accession>
<reference evidence="1 2" key="1">
    <citation type="submission" date="2021-03" db="EMBL/GenBank/DDBJ databases">
        <title>Sequencing the genomes of 1000 actinobacteria strains.</title>
        <authorList>
            <person name="Klenk H.-P."/>
        </authorList>
    </citation>
    <scope>NUCLEOTIDE SEQUENCE [LARGE SCALE GENOMIC DNA]</scope>
    <source>
        <strain evidence="1 2">DSM 45516</strain>
    </source>
</reference>
<name>A0ABS4QLB1_9NOCA</name>
<evidence type="ECO:0000313" key="1">
    <source>
        <dbReference type="EMBL" id="MBP2192501.1"/>
    </source>
</evidence>
<protein>
    <submittedName>
        <fullName evidence="1">Uncharacterized protein</fullName>
    </submittedName>
</protein>
<dbReference type="Proteomes" id="UP001519325">
    <property type="component" value="Unassembled WGS sequence"/>
</dbReference>
<proteinExistence type="predicted"/>
<keyword evidence="2" id="KW-1185">Reference proteome</keyword>
<dbReference type="RefSeq" id="WP_209895376.1">
    <property type="nucleotide sequence ID" value="NZ_JAGGMR010000001.1"/>
</dbReference>
<sequence length="66" mass="7192">MKRILAYRRLAGKIVEASGGRRVKLDLDLDCLSGLSADALPAIERLPESRRSQIAASIRADLEANT</sequence>
<evidence type="ECO:0000313" key="2">
    <source>
        <dbReference type="Proteomes" id="UP001519325"/>
    </source>
</evidence>